<evidence type="ECO:0000313" key="2">
    <source>
        <dbReference type="Proteomes" id="UP000254834"/>
    </source>
</evidence>
<dbReference type="Proteomes" id="UP000254834">
    <property type="component" value="Chromosome"/>
</dbReference>
<sequence>MKEYLFLYKEFNNRYYSIVNHPNTSLRFLSTFLAEDFRPWDTDFLIQPINLYNDNFIYHDFEQRMLYIGFSEWSLSDGEMHCPDEEEFPQYVNETNSCKMSVDNFMEFRQSWIAIKKNLPDFVLLYRDELDWVHCRGFATQADMELFVKNYTVQVAH</sequence>
<organism evidence="1 2">
    <name type="scientific">Candidatus Chromulinivorax destructor</name>
    <dbReference type="NCBI Taxonomy" id="2066483"/>
    <lineage>
        <taxon>Bacteria</taxon>
        <taxon>Candidatus Babelota</taxon>
        <taxon>Candidatus Babeliae</taxon>
        <taxon>Candidatus Babeliales</taxon>
        <taxon>Candidatus Chromulinivoraceae</taxon>
        <taxon>Candidatus Chromulinivorax</taxon>
    </lineage>
</organism>
<dbReference type="AlphaFoldDB" id="A0A345ZCL2"/>
<name>A0A345ZCL2_9BACT</name>
<accession>A0A345ZCL2</accession>
<dbReference type="EMBL" id="CP025544">
    <property type="protein sequence ID" value="AXK61029.1"/>
    <property type="molecule type" value="Genomic_DNA"/>
</dbReference>
<proteinExistence type="predicted"/>
<gene>
    <name evidence="1" type="ORF">C0J27_04840</name>
</gene>
<protein>
    <submittedName>
        <fullName evidence="1">Uncharacterized protein</fullName>
    </submittedName>
</protein>
<keyword evidence="2" id="KW-1185">Reference proteome</keyword>
<reference evidence="1 2" key="1">
    <citation type="submission" date="2017-12" db="EMBL/GenBank/DDBJ databases">
        <title>Chromulinavorax destructans is a abundant pathogen of dominant heterotrophic picoflagllates.</title>
        <authorList>
            <person name="Deeg C.M."/>
            <person name="Zimmer M."/>
            <person name="Suttle C.A."/>
        </authorList>
    </citation>
    <scope>NUCLEOTIDE SEQUENCE [LARGE SCALE GENOMIC DNA]</scope>
    <source>
        <strain evidence="1 2">SeV1</strain>
    </source>
</reference>
<dbReference type="KEGG" id="cdes:C0J27_04840"/>
<dbReference type="RefSeq" id="WP_115586044.1">
    <property type="nucleotide sequence ID" value="NZ_CP025544.1"/>
</dbReference>
<evidence type="ECO:0000313" key="1">
    <source>
        <dbReference type="EMBL" id="AXK61029.1"/>
    </source>
</evidence>